<name>A0A1D8JDC7_9BACL</name>
<dbReference type="InterPro" id="IPR051454">
    <property type="entry name" value="RNA/ubiquinone_mod_enzymes"/>
</dbReference>
<dbReference type="AlphaFoldDB" id="A0A1D8JDC7"/>
<protein>
    <submittedName>
        <fullName evidence="1">Peptidase U32</fullName>
    </submittedName>
</protein>
<sequence>MIELTATAESLDQAKALVNAGVDTLYIGNEQFGLRLPSAFSQDEIKEITEFTHAHNKRVCVAVNALMHNEQIEKVVPYLEFLQNIGVDAITVGDPGVIHLLKKHDIKIPYVYDAQTLVTSSKQVNFWAKRGAVGAVLAREITFEELKTIRSEATVPVELLVYGATCIHHSKRPLIENYFNFTQETVPTEELFISEPKKPDTHYSIFEDTNGTHVFATNDINLLPHLDALVEAGLTQWKLDGIFTRGNDFVEIARIFIEAKRAIIAGDWTIALQESLNKQIIAIHPKARTLDEGFLLKDPNDVK</sequence>
<organism evidence="1 2">
    <name type="scientific">Sporosarcina ureilytica</name>
    <dbReference type="NCBI Taxonomy" id="298596"/>
    <lineage>
        <taxon>Bacteria</taxon>
        <taxon>Bacillati</taxon>
        <taxon>Bacillota</taxon>
        <taxon>Bacilli</taxon>
        <taxon>Bacillales</taxon>
        <taxon>Caryophanaceae</taxon>
        <taxon>Sporosarcina</taxon>
    </lineage>
</organism>
<dbReference type="Proteomes" id="UP000185746">
    <property type="component" value="Chromosome"/>
</dbReference>
<dbReference type="InterPro" id="IPR001539">
    <property type="entry name" value="Peptidase_U32"/>
</dbReference>
<dbReference type="RefSeq" id="WP_075526824.1">
    <property type="nucleotide sequence ID" value="NZ_CP017560.1"/>
</dbReference>
<dbReference type="KEGG" id="surl:BI350_03265"/>
<reference evidence="1 2" key="1">
    <citation type="submission" date="2016-09" db="EMBL/GenBank/DDBJ databases">
        <title>Complete genome sequence of the Lysinibacillus sphaericus LMG 22257, a specie of Bacillus with ureolytic activity that can effectively biodeposit calcium carbonate.</title>
        <authorList>
            <person name="Yan W."/>
        </authorList>
    </citation>
    <scope>NUCLEOTIDE SEQUENCE [LARGE SCALE GENOMIC DNA]</scope>
    <source>
        <strain evidence="1 2">LMG 22257</strain>
    </source>
</reference>
<dbReference type="EMBL" id="CP017560">
    <property type="protein sequence ID" value="AOV06709.1"/>
    <property type="molecule type" value="Genomic_DNA"/>
</dbReference>
<evidence type="ECO:0000313" key="1">
    <source>
        <dbReference type="EMBL" id="AOV06709.1"/>
    </source>
</evidence>
<gene>
    <name evidence="1" type="ORF">BI350_03265</name>
</gene>
<dbReference type="Pfam" id="PF01136">
    <property type="entry name" value="Peptidase_U32"/>
    <property type="match status" value="1"/>
</dbReference>
<accession>A0A1D8JDC7</accession>
<proteinExistence type="predicted"/>
<evidence type="ECO:0000313" key="2">
    <source>
        <dbReference type="Proteomes" id="UP000185746"/>
    </source>
</evidence>
<keyword evidence="2" id="KW-1185">Reference proteome</keyword>
<dbReference type="PANTHER" id="PTHR30217:SF12">
    <property type="entry name" value="U32 FAMILY PEPTIDASE"/>
    <property type="match status" value="1"/>
</dbReference>
<dbReference type="PANTHER" id="PTHR30217">
    <property type="entry name" value="PEPTIDASE U32 FAMILY"/>
    <property type="match status" value="1"/>
</dbReference>